<dbReference type="PANTHER" id="PTHR13847:SF289">
    <property type="entry name" value="GLYCINE OXIDASE"/>
    <property type="match status" value="1"/>
</dbReference>
<dbReference type="OrthoDB" id="9805337at2"/>
<proteinExistence type="predicted"/>
<dbReference type="Proteomes" id="UP000198977">
    <property type="component" value="Unassembled WGS sequence"/>
</dbReference>
<evidence type="ECO:0000259" key="2">
    <source>
        <dbReference type="Pfam" id="PF01266"/>
    </source>
</evidence>
<dbReference type="InterPro" id="IPR036188">
    <property type="entry name" value="FAD/NAD-bd_sf"/>
</dbReference>
<keyword evidence="1" id="KW-0560">Oxidoreductase</keyword>
<dbReference type="AlphaFoldDB" id="A0A1I2GJH5"/>
<protein>
    <submittedName>
        <fullName evidence="3">D-amino-acid dehydrogenase</fullName>
    </submittedName>
</protein>
<name>A0A1I2GJH5_9RHOB</name>
<organism evidence="3 4">
    <name type="scientific">Sulfitobacter brevis</name>
    <dbReference type="NCBI Taxonomy" id="74348"/>
    <lineage>
        <taxon>Bacteria</taxon>
        <taxon>Pseudomonadati</taxon>
        <taxon>Pseudomonadota</taxon>
        <taxon>Alphaproteobacteria</taxon>
        <taxon>Rhodobacterales</taxon>
        <taxon>Roseobacteraceae</taxon>
        <taxon>Sulfitobacter</taxon>
    </lineage>
</organism>
<evidence type="ECO:0000256" key="1">
    <source>
        <dbReference type="ARBA" id="ARBA00023002"/>
    </source>
</evidence>
<evidence type="ECO:0000313" key="3">
    <source>
        <dbReference type="EMBL" id="SFF17383.1"/>
    </source>
</evidence>
<keyword evidence="4" id="KW-1185">Reference proteome</keyword>
<dbReference type="GO" id="GO:0005737">
    <property type="term" value="C:cytoplasm"/>
    <property type="evidence" value="ECO:0007669"/>
    <property type="project" value="TreeGrafter"/>
</dbReference>
<gene>
    <name evidence="3" type="ORF">SAMN04488523_12522</name>
</gene>
<sequence>MTRHVVVIGAGIVGVSTALWLRRDGVEVTLIDRAAPGKGTSHGNAGVLAACAMVPVTGPGMVRKAPGMLLNPEFPLFLRWPYLPRLLPWLRTYLSHANDPATRRIAQGLTQIVGDSVDQHKALCTELGLGDWVTESEYCFAYRDRSVFEAESYVWELRAEAGFTPRVIEGAAVREYEPALGPDVTCLAVLQDHGFIRDPGGYVAALAEAFIQGGGTYLQAEVKDFELSGGSISAVETTAGRIECDSAVLATGVWSKPLMRKLGINVPLESERGYHVVFEDATGGPSRPTMVASGKFVATPMAQGLRCAGIVEFGGLDAGPSKAPLALLRRHAKKAFPNLKAANEIEWLGHRPAPSDSLPLIGEIGQSRVFCAFGHHHIGLTGGPKTGRLVAGLITGQHSNTDLTPYQPQRFGAAPTT</sequence>
<reference evidence="4" key="1">
    <citation type="submission" date="2016-10" db="EMBL/GenBank/DDBJ databases">
        <authorList>
            <person name="Varghese N."/>
            <person name="Submissions S."/>
        </authorList>
    </citation>
    <scope>NUCLEOTIDE SEQUENCE [LARGE SCALE GENOMIC DNA]</scope>
    <source>
        <strain evidence="4">DSM 11443</strain>
    </source>
</reference>
<dbReference type="InterPro" id="IPR006076">
    <property type="entry name" value="FAD-dep_OxRdtase"/>
</dbReference>
<dbReference type="EMBL" id="FOMW01000025">
    <property type="protein sequence ID" value="SFF17383.1"/>
    <property type="molecule type" value="Genomic_DNA"/>
</dbReference>
<dbReference type="SUPFAM" id="SSF54373">
    <property type="entry name" value="FAD-linked reductases, C-terminal domain"/>
    <property type="match status" value="1"/>
</dbReference>
<evidence type="ECO:0000313" key="4">
    <source>
        <dbReference type="Proteomes" id="UP000198977"/>
    </source>
</evidence>
<dbReference type="STRING" id="74348.SAMN04488523_12522"/>
<accession>A0A1I2GJH5</accession>
<dbReference type="RefSeq" id="WP_093925438.1">
    <property type="nucleotide sequence ID" value="NZ_FOMW01000025.1"/>
</dbReference>
<dbReference type="Gene3D" id="3.50.50.60">
    <property type="entry name" value="FAD/NAD(P)-binding domain"/>
    <property type="match status" value="2"/>
</dbReference>
<dbReference type="PANTHER" id="PTHR13847">
    <property type="entry name" value="SARCOSINE DEHYDROGENASE-RELATED"/>
    <property type="match status" value="1"/>
</dbReference>
<dbReference type="Gene3D" id="3.30.9.10">
    <property type="entry name" value="D-Amino Acid Oxidase, subunit A, domain 2"/>
    <property type="match status" value="1"/>
</dbReference>
<dbReference type="SUPFAM" id="SSF51905">
    <property type="entry name" value="FAD/NAD(P)-binding domain"/>
    <property type="match status" value="1"/>
</dbReference>
<dbReference type="GO" id="GO:0016491">
    <property type="term" value="F:oxidoreductase activity"/>
    <property type="evidence" value="ECO:0007669"/>
    <property type="project" value="UniProtKB-KW"/>
</dbReference>
<dbReference type="Pfam" id="PF01266">
    <property type="entry name" value="DAO"/>
    <property type="match status" value="1"/>
</dbReference>
<feature type="domain" description="FAD dependent oxidoreductase" evidence="2">
    <location>
        <begin position="4"/>
        <end position="392"/>
    </location>
</feature>